<evidence type="ECO:0000256" key="1">
    <source>
        <dbReference type="SAM" id="SignalP"/>
    </source>
</evidence>
<dbReference type="PROSITE" id="PS51257">
    <property type="entry name" value="PROKAR_LIPOPROTEIN"/>
    <property type="match status" value="1"/>
</dbReference>
<evidence type="ECO:0000313" key="2">
    <source>
        <dbReference type="EMBL" id="AZK47486.1"/>
    </source>
</evidence>
<feature type="chain" id="PRO_5039012550" description="DUF4878 domain-containing protein" evidence="1">
    <location>
        <begin position="27"/>
        <end position="152"/>
    </location>
</feature>
<dbReference type="EMBL" id="CP034248">
    <property type="protein sequence ID" value="AZK47486.1"/>
    <property type="molecule type" value="Genomic_DNA"/>
</dbReference>
<name>A0A3Q8S5I4_9BACL</name>
<protein>
    <recommendedName>
        <fullName evidence="4">DUF4878 domain-containing protein</fullName>
    </recommendedName>
</protein>
<dbReference type="AlphaFoldDB" id="A0A3Q8S5I4"/>
<dbReference type="KEGG" id="plen:EIM92_16085"/>
<accession>A0A3Q8S5I4</accession>
<evidence type="ECO:0008006" key="4">
    <source>
        <dbReference type="Google" id="ProtNLM"/>
    </source>
</evidence>
<reference evidence="2 3" key="1">
    <citation type="submission" date="2018-11" db="EMBL/GenBank/DDBJ databases">
        <title>Genome sequencing of Paenibacillus lentus DSM25539(T).</title>
        <authorList>
            <person name="Kook J.-K."/>
            <person name="Park S.-N."/>
            <person name="Lim Y.K."/>
        </authorList>
    </citation>
    <scope>NUCLEOTIDE SEQUENCE [LARGE SCALE GENOMIC DNA]</scope>
    <source>
        <strain evidence="2 3">DSM 25539</strain>
    </source>
</reference>
<dbReference type="Proteomes" id="UP000273145">
    <property type="component" value="Chromosome"/>
</dbReference>
<gene>
    <name evidence="2" type="ORF">EIM92_16085</name>
</gene>
<sequence>MNCYKIINLLALCIFLLTACSNGLNVASPSHSSNQDNQHNEVNNNVQNPYIVENDYVGEQLELVKLLNLSIKYRNEANSDEFMKLISSEPDTPIKQMNTKKVVDMKISSIGEITESQGSIVTMTTTENDSEGNLVIYVFRKLNGEWKIYDID</sequence>
<organism evidence="2 3">
    <name type="scientific">Paenibacillus lentus</name>
    <dbReference type="NCBI Taxonomy" id="1338368"/>
    <lineage>
        <taxon>Bacteria</taxon>
        <taxon>Bacillati</taxon>
        <taxon>Bacillota</taxon>
        <taxon>Bacilli</taxon>
        <taxon>Bacillales</taxon>
        <taxon>Paenibacillaceae</taxon>
        <taxon>Paenibacillus</taxon>
    </lineage>
</organism>
<evidence type="ECO:0000313" key="3">
    <source>
        <dbReference type="Proteomes" id="UP000273145"/>
    </source>
</evidence>
<dbReference type="OrthoDB" id="2664943at2"/>
<proteinExistence type="predicted"/>
<keyword evidence="3" id="KW-1185">Reference proteome</keyword>
<dbReference type="RefSeq" id="WP_125083512.1">
    <property type="nucleotide sequence ID" value="NZ_CP034248.1"/>
</dbReference>
<keyword evidence="1" id="KW-0732">Signal</keyword>
<feature type="signal peptide" evidence="1">
    <location>
        <begin position="1"/>
        <end position="26"/>
    </location>
</feature>